<sequence length="148" mass="17384">MRFGSKPCGMQAATESPNKWREFNKTREDIQVLGLALEVQKVEEHLFQIDRKAQQAIHGTDRQSRPVRQTNGRIFDTDQVLLRELMFSFDCSLALLFLGIILQLRDFKRQLRFHLKCSSSFCSNYLKQSSKLLKRLKETSKLLKRQNH</sequence>
<keyword evidence="1" id="KW-0472">Membrane</keyword>
<dbReference type="AlphaFoldDB" id="A0A8T0HXW4"/>
<evidence type="ECO:0000313" key="2">
    <source>
        <dbReference type="EMBL" id="KAG0575303.1"/>
    </source>
</evidence>
<evidence type="ECO:0008006" key="4">
    <source>
        <dbReference type="Google" id="ProtNLM"/>
    </source>
</evidence>
<name>A0A8T0HXW4_CERPU</name>
<evidence type="ECO:0000313" key="3">
    <source>
        <dbReference type="Proteomes" id="UP000822688"/>
    </source>
</evidence>
<organism evidence="2 3">
    <name type="scientific">Ceratodon purpureus</name>
    <name type="common">Fire moss</name>
    <name type="synonym">Dicranum purpureum</name>
    <dbReference type="NCBI Taxonomy" id="3225"/>
    <lineage>
        <taxon>Eukaryota</taxon>
        <taxon>Viridiplantae</taxon>
        <taxon>Streptophyta</taxon>
        <taxon>Embryophyta</taxon>
        <taxon>Bryophyta</taxon>
        <taxon>Bryophytina</taxon>
        <taxon>Bryopsida</taxon>
        <taxon>Dicranidae</taxon>
        <taxon>Pseudoditrichales</taxon>
        <taxon>Ditrichaceae</taxon>
        <taxon>Ceratodon</taxon>
    </lineage>
</organism>
<evidence type="ECO:0000256" key="1">
    <source>
        <dbReference type="SAM" id="Phobius"/>
    </source>
</evidence>
<keyword evidence="3" id="KW-1185">Reference proteome</keyword>
<keyword evidence="1" id="KW-1133">Transmembrane helix</keyword>
<dbReference type="EMBL" id="CM026426">
    <property type="protein sequence ID" value="KAG0575303.1"/>
    <property type="molecule type" value="Genomic_DNA"/>
</dbReference>
<comment type="caution">
    <text evidence="2">The sequence shown here is derived from an EMBL/GenBank/DDBJ whole genome shotgun (WGS) entry which is preliminary data.</text>
</comment>
<proteinExistence type="predicted"/>
<protein>
    <recommendedName>
        <fullName evidence="4">Tektin</fullName>
    </recommendedName>
</protein>
<keyword evidence="1" id="KW-0812">Transmembrane</keyword>
<reference evidence="2" key="1">
    <citation type="submission" date="2020-06" db="EMBL/GenBank/DDBJ databases">
        <title>WGS assembly of Ceratodon purpureus strain R40.</title>
        <authorList>
            <person name="Carey S.B."/>
            <person name="Jenkins J."/>
            <person name="Shu S."/>
            <person name="Lovell J.T."/>
            <person name="Sreedasyam A."/>
            <person name="Maumus F."/>
            <person name="Tiley G.P."/>
            <person name="Fernandez-Pozo N."/>
            <person name="Barry K."/>
            <person name="Chen C."/>
            <person name="Wang M."/>
            <person name="Lipzen A."/>
            <person name="Daum C."/>
            <person name="Saski C.A."/>
            <person name="Payton A.C."/>
            <person name="Mcbreen J.C."/>
            <person name="Conrad R.E."/>
            <person name="Kollar L.M."/>
            <person name="Olsson S."/>
            <person name="Huttunen S."/>
            <person name="Landis J.B."/>
            <person name="Wickett N.J."/>
            <person name="Johnson M.G."/>
            <person name="Rensing S.A."/>
            <person name="Grimwood J."/>
            <person name="Schmutz J."/>
            <person name="Mcdaniel S.F."/>
        </authorList>
    </citation>
    <scope>NUCLEOTIDE SEQUENCE</scope>
    <source>
        <strain evidence="2">R40</strain>
    </source>
</reference>
<gene>
    <name evidence="2" type="ORF">KC19_VG334800</name>
</gene>
<dbReference type="Proteomes" id="UP000822688">
    <property type="component" value="Chromosome V"/>
</dbReference>
<feature type="transmembrane region" description="Helical" evidence="1">
    <location>
        <begin position="85"/>
        <end position="104"/>
    </location>
</feature>
<accession>A0A8T0HXW4</accession>